<comment type="caution">
    <text evidence="1">The sequence shown here is derived from an EMBL/GenBank/DDBJ whole genome shotgun (WGS) entry which is preliminary data.</text>
</comment>
<accession>A0A917MWV9</accession>
<name>A0A917MWV9_9BACT</name>
<dbReference type="RefSeq" id="WP_188953722.1">
    <property type="nucleotide sequence ID" value="NZ_BMIB01000003.1"/>
</dbReference>
<keyword evidence="2" id="KW-1185">Reference proteome</keyword>
<evidence type="ECO:0000313" key="2">
    <source>
        <dbReference type="Proteomes" id="UP000627292"/>
    </source>
</evidence>
<dbReference type="InterPro" id="IPR027417">
    <property type="entry name" value="P-loop_NTPase"/>
</dbReference>
<evidence type="ECO:0000313" key="1">
    <source>
        <dbReference type="EMBL" id="GGH71294.1"/>
    </source>
</evidence>
<dbReference type="Gene3D" id="3.40.50.300">
    <property type="entry name" value="P-loop containing nucleotide triphosphate hydrolases"/>
    <property type="match status" value="1"/>
</dbReference>
<reference evidence="1" key="1">
    <citation type="journal article" date="2014" name="Int. J. Syst. Evol. Microbiol.">
        <title>Complete genome sequence of Corynebacterium casei LMG S-19264T (=DSM 44701T), isolated from a smear-ripened cheese.</title>
        <authorList>
            <consortium name="US DOE Joint Genome Institute (JGI-PGF)"/>
            <person name="Walter F."/>
            <person name="Albersmeier A."/>
            <person name="Kalinowski J."/>
            <person name="Ruckert C."/>
        </authorList>
    </citation>
    <scope>NUCLEOTIDE SEQUENCE</scope>
    <source>
        <strain evidence="1">CGMCC 1.15290</strain>
    </source>
</reference>
<gene>
    <name evidence="1" type="ORF">GCM10011379_30490</name>
</gene>
<organism evidence="1 2">
    <name type="scientific">Filimonas zeae</name>
    <dbReference type="NCBI Taxonomy" id="1737353"/>
    <lineage>
        <taxon>Bacteria</taxon>
        <taxon>Pseudomonadati</taxon>
        <taxon>Bacteroidota</taxon>
        <taxon>Chitinophagia</taxon>
        <taxon>Chitinophagales</taxon>
        <taxon>Chitinophagaceae</taxon>
        <taxon>Filimonas</taxon>
    </lineage>
</organism>
<proteinExistence type="predicted"/>
<dbReference type="Proteomes" id="UP000627292">
    <property type="component" value="Unassembled WGS sequence"/>
</dbReference>
<reference evidence="1" key="2">
    <citation type="submission" date="2020-09" db="EMBL/GenBank/DDBJ databases">
        <authorList>
            <person name="Sun Q."/>
            <person name="Zhou Y."/>
        </authorList>
    </citation>
    <scope>NUCLEOTIDE SEQUENCE</scope>
    <source>
        <strain evidence="1">CGMCC 1.15290</strain>
    </source>
</reference>
<dbReference type="AlphaFoldDB" id="A0A917MWV9"/>
<dbReference type="SUPFAM" id="SSF52540">
    <property type="entry name" value="P-loop containing nucleoside triphosphate hydrolases"/>
    <property type="match status" value="1"/>
</dbReference>
<protein>
    <recommendedName>
        <fullName evidence="3">Protein ImuA</fullName>
    </recommendedName>
</protein>
<sequence length="243" mass="27099">MALKADIIAQLKKELLQLQGIKLSGEFSAVQLPPAINQAFPQHTFPTGAVHEFISHHPEDFAATIGFINTILQALMAHGGPCMWISSRRQTFPPGLAVFGIQPERIVFVDVQTQRDVLWATEECLKCEKLAAVVSDLKEVSFVQSRKMQLAVEASRVTGFILRHQPKLTETTASVARWRIKPLATPKDELIPGLGFASWQVTLEKIRNGVPGSWQVINDPDGIMLYNPQTITEKNEQQIRKIV</sequence>
<dbReference type="EMBL" id="BMIB01000003">
    <property type="protein sequence ID" value="GGH71294.1"/>
    <property type="molecule type" value="Genomic_DNA"/>
</dbReference>
<evidence type="ECO:0008006" key="3">
    <source>
        <dbReference type="Google" id="ProtNLM"/>
    </source>
</evidence>